<protein>
    <recommendedName>
        <fullName evidence="2">Potassium channel domain-containing protein</fullName>
    </recommendedName>
</protein>
<name>A0A6A3L155_9STRA</name>
<feature type="transmembrane region" description="Helical" evidence="1">
    <location>
        <begin position="60"/>
        <end position="76"/>
    </location>
</feature>
<evidence type="ECO:0000256" key="1">
    <source>
        <dbReference type="SAM" id="Phobius"/>
    </source>
</evidence>
<dbReference type="PANTHER" id="PTHR10217">
    <property type="entry name" value="VOLTAGE AND LIGAND GATED POTASSIUM CHANNEL"/>
    <property type="match status" value="1"/>
</dbReference>
<comment type="caution">
    <text evidence="3">The sequence shown here is derived from an EMBL/GenBank/DDBJ whole genome shotgun (WGS) entry which is preliminary data.</text>
</comment>
<dbReference type="GO" id="GO:0005249">
    <property type="term" value="F:voltage-gated potassium channel activity"/>
    <property type="evidence" value="ECO:0007669"/>
    <property type="project" value="InterPro"/>
</dbReference>
<keyword evidence="1" id="KW-0812">Transmembrane</keyword>
<accession>A0A6A3L155</accession>
<dbReference type="GO" id="GO:0005886">
    <property type="term" value="C:plasma membrane"/>
    <property type="evidence" value="ECO:0007669"/>
    <property type="project" value="TreeGrafter"/>
</dbReference>
<dbReference type="Gene3D" id="1.10.287.630">
    <property type="entry name" value="Helix hairpin bin"/>
    <property type="match status" value="1"/>
</dbReference>
<dbReference type="GO" id="GO:0042391">
    <property type="term" value="P:regulation of membrane potential"/>
    <property type="evidence" value="ECO:0007669"/>
    <property type="project" value="TreeGrafter"/>
</dbReference>
<evidence type="ECO:0000259" key="2">
    <source>
        <dbReference type="Pfam" id="PF07885"/>
    </source>
</evidence>
<gene>
    <name evidence="3" type="ORF">PR001_g15446</name>
</gene>
<feature type="transmembrane region" description="Helical" evidence="1">
    <location>
        <begin position="31"/>
        <end position="48"/>
    </location>
</feature>
<dbReference type="InterPro" id="IPR003938">
    <property type="entry name" value="K_chnl_volt-dep_EAG/ELK/ERG"/>
</dbReference>
<keyword evidence="1" id="KW-1133">Transmembrane helix</keyword>
<keyword evidence="1" id="KW-0472">Membrane</keyword>
<evidence type="ECO:0000313" key="4">
    <source>
        <dbReference type="Proteomes" id="UP000429607"/>
    </source>
</evidence>
<proteinExistence type="predicted"/>
<dbReference type="SUPFAM" id="SSF81324">
    <property type="entry name" value="Voltage-gated potassium channels"/>
    <property type="match status" value="1"/>
</dbReference>
<dbReference type="PRINTS" id="PR01463">
    <property type="entry name" value="EAGCHANLFMLY"/>
</dbReference>
<dbReference type="InterPro" id="IPR013099">
    <property type="entry name" value="K_chnl_dom"/>
</dbReference>
<dbReference type="InterPro" id="IPR050818">
    <property type="entry name" value="KCNH_animal-type"/>
</dbReference>
<sequence>MVAGVGVASCLAVLSSIDADAAIFSSADSEVSVVVLSLFGVLFDRFSTMRAALSWMYDKYVASFYWAIMTMTSVGYGDVHPTTTHERIFAIVAMIIGAWIFAYGITNVVAMVTNLNGPDSRFQLRMDELNDYMDARELPMQLRYEIRELYFNARISAESKLVNEGKILAELSACGSKEECVVQPVQEEGTFMLKHQ</sequence>
<evidence type="ECO:0000313" key="3">
    <source>
        <dbReference type="EMBL" id="KAE9013312.1"/>
    </source>
</evidence>
<dbReference type="Pfam" id="PF07885">
    <property type="entry name" value="Ion_trans_2"/>
    <property type="match status" value="1"/>
</dbReference>
<dbReference type="EMBL" id="QXFV01001163">
    <property type="protein sequence ID" value="KAE9013312.1"/>
    <property type="molecule type" value="Genomic_DNA"/>
</dbReference>
<feature type="domain" description="Potassium channel" evidence="2">
    <location>
        <begin position="35"/>
        <end position="113"/>
    </location>
</feature>
<dbReference type="AlphaFoldDB" id="A0A6A3L155"/>
<organism evidence="3 4">
    <name type="scientific">Phytophthora rubi</name>
    <dbReference type="NCBI Taxonomy" id="129364"/>
    <lineage>
        <taxon>Eukaryota</taxon>
        <taxon>Sar</taxon>
        <taxon>Stramenopiles</taxon>
        <taxon>Oomycota</taxon>
        <taxon>Peronosporomycetes</taxon>
        <taxon>Peronosporales</taxon>
        <taxon>Peronosporaceae</taxon>
        <taxon>Phytophthora</taxon>
    </lineage>
</organism>
<dbReference type="Gene3D" id="1.10.287.70">
    <property type="match status" value="1"/>
</dbReference>
<dbReference type="PANTHER" id="PTHR10217:SF435">
    <property type="entry name" value="POTASSIUM VOLTAGE-GATED CHANNEL PROTEIN EAG"/>
    <property type="match status" value="1"/>
</dbReference>
<reference evidence="3 4" key="1">
    <citation type="submission" date="2018-09" db="EMBL/GenBank/DDBJ databases">
        <title>Genomic investigation of the strawberry pathogen Phytophthora fragariae indicates pathogenicity is determined by transcriptional variation in three key races.</title>
        <authorList>
            <person name="Adams T.M."/>
            <person name="Armitage A.D."/>
            <person name="Sobczyk M.K."/>
            <person name="Bates H.J."/>
            <person name="Dunwell J.M."/>
            <person name="Nellist C.F."/>
            <person name="Harrison R.J."/>
        </authorList>
    </citation>
    <scope>NUCLEOTIDE SEQUENCE [LARGE SCALE GENOMIC DNA]</scope>
    <source>
        <strain evidence="3 4">SCRP249</strain>
    </source>
</reference>
<feature type="transmembrane region" description="Helical" evidence="1">
    <location>
        <begin position="88"/>
        <end position="115"/>
    </location>
</feature>
<dbReference type="Proteomes" id="UP000429607">
    <property type="component" value="Unassembled WGS sequence"/>
</dbReference>